<feature type="compositionally biased region" description="Low complexity" evidence="1">
    <location>
        <begin position="24"/>
        <end position="48"/>
    </location>
</feature>
<gene>
    <name evidence="3" type="ORF">AAE021_01880</name>
</gene>
<feature type="region of interest" description="Disordered" evidence="1">
    <location>
        <begin position="20"/>
        <end position="79"/>
    </location>
</feature>
<reference evidence="3 4" key="1">
    <citation type="submission" date="2024-04" db="EMBL/GenBank/DDBJ databases">
        <title>Arthrobacter sp. from Plains bison fecal sample.</title>
        <authorList>
            <person name="Ruzzini A."/>
        </authorList>
    </citation>
    <scope>NUCLEOTIDE SEQUENCE [LARGE SCALE GENOMIC DNA]</scope>
    <source>
        <strain evidence="3 4">EINP1</strain>
    </source>
</reference>
<evidence type="ECO:0000256" key="2">
    <source>
        <dbReference type="SAM" id="SignalP"/>
    </source>
</evidence>
<evidence type="ECO:0000256" key="1">
    <source>
        <dbReference type="SAM" id="MobiDB-lite"/>
    </source>
</evidence>
<sequence>MQRKSIAVALVLVAVSMPAAGCRSDSSVPSSPAPSSHASPATADPADSLTHTPGTDEPGAEYWTPERMESAVPYMPTDD</sequence>
<feature type="chain" id="PRO_5045270502" evidence="2">
    <location>
        <begin position="20"/>
        <end position="79"/>
    </location>
</feature>
<proteinExistence type="predicted"/>
<evidence type="ECO:0000313" key="4">
    <source>
        <dbReference type="Proteomes" id="UP001448858"/>
    </source>
</evidence>
<accession>A0ABZ2ZW87</accession>
<dbReference type="EMBL" id="CP151657">
    <property type="protein sequence ID" value="WZP16365.1"/>
    <property type="molecule type" value="Genomic_DNA"/>
</dbReference>
<name>A0ABZ2ZW87_9MICC</name>
<keyword evidence="2" id="KW-0732">Signal</keyword>
<organism evidence="3 4">
    <name type="scientific">Arthrobacter citreus</name>
    <dbReference type="NCBI Taxonomy" id="1670"/>
    <lineage>
        <taxon>Bacteria</taxon>
        <taxon>Bacillati</taxon>
        <taxon>Actinomycetota</taxon>
        <taxon>Actinomycetes</taxon>
        <taxon>Micrococcales</taxon>
        <taxon>Micrococcaceae</taxon>
        <taxon>Arthrobacter</taxon>
    </lineage>
</organism>
<dbReference type="RefSeq" id="WP_342023981.1">
    <property type="nucleotide sequence ID" value="NZ_CP151657.1"/>
</dbReference>
<evidence type="ECO:0000313" key="3">
    <source>
        <dbReference type="EMBL" id="WZP16365.1"/>
    </source>
</evidence>
<protein>
    <submittedName>
        <fullName evidence="3">Uncharacterized protein</fullName>
    </submittedName>
</protein>
<keyword evidence="4" id="KW-1185">Reference proteome</keyword>
<dbReference type="Proteomes" id="UP001448858">
    <property type="component" value="Chromosome"/>
</dbReference>
<feature type="signal peptide" evidence="2">
    <location>
        <begin position="1"/>
        <end position="19"/>
    </location>
</feature>